<dbReference type="Gene3D" id="3.40.50.2000">
    <property type="entry name" value="Glycogen Phosphorylase B"/>
    <property type="match status" value="2"/>
</dbReference>
<name>J9WDM7_MYCIP</name>
<dbReference type="Pfam" id="PF06722">
    <property type="entry name" value="EryCIII-like_C"/>
    <property type="match status" value="1"/>
</dbReference>
<reference evidence="2 3" key="1">
    <citation type="journal article" date="2007" name="PLoS ONE">
        <title>Molecular analysis of a leprosy immunotherapeutic bacillus provides insights into Mycobacterium evolution.</title>
        <authorList>
            <person name="Ahmed N."/>
            <person name="Saini V."/>
            <person name="Raghuvanshi S."/>
            <person name="Khurana J.P."/>
            <person name="Tyagi A.K."/>
            <person name="Tyagi A.K."/>
            <person name="Hasnain S.E."/>
        </authorList>
    </citation>
    <scope>NUCLEOTIDE SEQUENCE [LARGE SCALE GENOMIC DNA]</scope>
    <source>
        <strain evidence="2">MTCC 9506</strain>
    </source>
</reference>
<dbReference type="InterPro" id="IPR050426">
    <property type="entry name" value="Glycosyltransferase_28"/>
</dbReference>
<accession>J9WDM7</accession>
<sequence>MHHRDGATEGLGSAMKCVLASYGTRGDIEPSVVVARELQRRGHDMVMAVPPDSVSFTEAAGLTAVPYGLDSQTWLDVYRNFWTSFFRGFWKIQEMRGMWREMWDLSDQCWAQMNTTLMSLADGADLLFAGQSYQETAANVAEFYDLPLATLHHVPMRPNGQVVAILPPPLARSAMTAFDWYCWRLNKKVEDTQRRRLGLPKATAPSPRRIAERGSLEIQAYDEACFPGLADEWAKWDGLRPFVGTLTMELTTEADDDVMSWIHAGTPPICFGFGSMPVESPADTVDMISSACTQLGERALICAGRSDFSDVPLADHVKVVGPVNYATIFPACRAVVHHGGSGTTAASLRAGVPTLILSMDANQTIWGAQLKRLKVGTTRRFSATDRKTLVEDLSRILAPDYARRAREIAAQMTKPADSVVKAADVVEKFASSRSRA</sequence>
<dbReference type="InterPro" id="IPR010610">
    <property type="entry name" value="EryCIII-like_C"/>
</dbReference>
<dbReference type="GO" id="GO:0017000">
    <property type="term" value="P:antibiotic biosynthetic process"/>
    <property type="evidence" value="ECO:0007669"/>
    <property type="project" value="UniProtKB-ARBA"/>
</dbReference>
<dbReference type="EMBL" id="CP002275">
    <property type="protein sequence ID" value="AFS15125.1"/>
    <property type="molecule type" value="Genomic_DNA"/>
</dbReference>
<feature type="domain" description="Erythromycin biosynthesis protein CIII-like C-terminal" evidence="1">
    <location>
        <begin position="305"/>
        <end position="427"/>
    </location>
</feature>
<dbReference type="KEGG" id="mid:MIP_04621"/>
<dbReference type="InterPro" id="IPR002213">
    <property type="entry name" value="UDP_glucos_trans"/>
</dbReference>
<dbReference type="FunFam" id="3.40.50.2000:FF:000009">
    <property type="entry name" value="Sterol 3-beta-glucosyltransferase UGT80A2"/>
    <property type="match status" value="1"/>
</dbReference>
<reference evidence="2 3" key="2">
    <citation type="journal article" date="2012" name="Nucleic Acids Res.">
        <title>Massive gene acquisitions in Mycobacterium indicus pranii provide a perspective on mycobacterial evolution.</title>
        <authorList>
            <person name="Saini V."/>
            <person name="Raghuvanshi S."/>
            <person name="Khurana J.P."/>
            <person name="Ahmed N."/>
            <person name="Hasnain S.E."/>
            <person name="Tyagi A.K."/>
            <person name="Tyagi A.K."/>
        </authorList>
    </citation>
    <scope>NUCLEOTIDE SEQUENCE [LARGE SCALE GENOMIC DNA]</scope>
    <source>
        <strain evidence="3">DSM 45239 / MTCC 9506</strain>
    </source>
</reference>
<dbReference type="GO" id="GO:0008194">
    <property type="term" value="F:UDP-glycosyltransferase activity"/>
    <property type="evidence" value="ECO:0007669"/>
    <property type="project" value="InterPro"/>
</dbReference>
<evidence type="ECO:0000313" key="2">
    <source>
        <dbReference type="EMBL" id="AFS15125.1"/>
    </source>
</evidence>
<gene>
    <name evidence="2" type="ORF">MIP_04621</name>
</gene>
<proteinExistence type="predicted"/>
<evidence type="ECO:0000259" key="1">
    <source>
        <dbReference type="Pfam" id="PF06722"/>
    </source>
</evidence>
<dbReference type="HOGENOM" id="CLU_000537_8_0_11"/>
<dbReference type="SUPFAM" id="SSF53756">
    <property type="entry name" value="UDP-Glycosyltransferase/glycogen phosphorylase"/>
    <property type="match status" value="1"/>
</dbReference>
<dbReference type="AlphaFoldDB" id="J9WDM7"/>
<dbReference type="PANTHER" id="PTHR48050:SF13">
    <property type="entry name" value="STEROL 3-BETA-GLUCOSYLTRANSFERASE UGT80A2"/>
    <property type="match status" value="1"/>
</dbReference>
<dbReference type="Proteomes" id="UP000007329">
    <property type="component" value="Chromosome"/>
</dbReference>
<organism evidence="2 3">
    <name type="scientific">Mycobacterium indicus pranii (strain DSM 45239 / MTCC 9506)</name>
    <dbReference type="NCBI Taxonomy" id="1232724"/>
    <lineage>
        <taxon>Bacteria</taxon>
        <taxon>Bacillati</taxon>
        <taxon>Actinomycetota</taxon>
        <taxon>Actinomycetes</taxon>
        <taxon>Mycobacteriales</taxon>
        <taxon>Mycobacteriaceae</taxon>
        <taxon>Mycobacterium</taxon>
        <taxon>Mycobacterium avium complex (MAC)</taxon>
    </lineage>
</organism>
<dbReference type="GO" id="GO:0016758">
    <property type="term" value="F:hexosyltransferase activity"/>
    <property type="evidence" value="ECO:0007669"/>
    <property type="project" value="UniProtKB-ARBA"/>
</dbReference>
<dbReference type="PATRIC" id="fig|1232724.3.peg.3159"/>
<keyword evidence="2" id="KW-0808">Transferase</keyword>
<dbReference type="PANTHER" id="PTHR48050">
    <property type="entry name" value="STEROL 3-BETA-GLUCOSYLTRANSFERASE"/>
    <property type="match status" value="1"/>
</dbReference>
<evidence type="ECO:0000313" key="3">
    <source>
        <dbReference type="Proteomes" id="UP000007329"/>
    </source>
</evidence>
<dbReference type="CDD" id="cd03784">
    <property type="entry name" value="GT1_Gtf-like"/>
    <property type="match status" value="1"/>
</dbReference>
<protein>
    <submittedName>
        <fullName evidence="2">Glycosyl transferase</fullName>
    </submittedName>
</protein>